<keyword evidence="1" id="KW-0472">Membrane</keyword>
<name>A0A9D4E8J2_DREPO</name>
<accession>A0A9D4E8J2</accession>
<keyword evidence="1" id="KW-1133">Transmembrane helix</keyword>
<organism evidence="2 3">
    <name type="scientific">Dreissena polymorpha</name>
    <name type="common">Zebra mussel</name>
    <name type="synonym">Mytilus polymorpha</name>
    <dbReference type="NCBI Taxonomy" id="45954"/>
    <lineage>
        <taxon>Eukaryota</taxon>
        <taxon>Metazoa</taxon>
        <taxon>Spiralia</taxon>
        <taxon>Lophotrochozoa</taxon>
        <taxon>Mollusca</taxon>
        <taxon>Bivalvia</taxon>
        <taxon>Autobranchia</taxon>
        <taxon>Heteroconchia</taxon>
        <taxon>Euheterodonta</taxon>
        <taxon>Imparidentia</taxon>
        <taxon>Neoheterodontei</taxon>
        <taxon>Myida</taxon>
        <taxon>Dreissenoidea</taxon>
        <taxon>Dreissenidae</taxon>
        <taxon>Dreissena</taxon>
    </lineage>
</organism>
<gene>
    <name evidence="2" type="ORF">DPMN_175842</name>
</gene>
<evidence type="ECO:0000256" key="1">
    <source>
        <dbReference type="SAM" id="Phobius"/>
    </source>
</evidence>
<dbReference type="EMBL" id="JAIWYP010000009">
    <property type="protein sequence ID" value="KAH3774460.1"/>
    <property type="molecule type" value="Genomic_DNA"/>
</dbReference>
<evidence type="ECO:0000313" key="2">
    <source>
        <dbReference type="EMBL" id="KAH3774460.1"/>
    </source>
</evidence>
<keyword evidence="3" id="KW-1185">Reference proteome</keyword>
<reference evidence="2" key="2">
    <citation type="submission" date="2020-11" db="EMBL/GenBank/DDBJ databases">
        <authorList>
            <person name="McCartney M.A."/>
            <person name="Auch B."/>
            <person name="Kono T."/>
            <person name="Mallez S."/>
            <person name="Becker A."/>
            <person name="Gohl D.M."/>
            <person name="Silverstein K.A.T."/>
            <person name="Koren S."/>
            <person name="Bechman K.B."/>
            <person name="Herman A."/>
            <person name="Abrahante J.E."/>
            <person name="Garbe J."/>
        </authorList>
    </citation>
    <scope>NUCLEOTIDE SEQUENCE</scope>
    <source>
        <strain evidence="2">Duluth1</strain>
        <tissue evidence="2">Whole animal</tissue>
    </source>
</reference>
<proteinExistence type="predicted"/>
<sequence>MVHVYNNAGHSATAMTSEFIVPSIYPPGHGIIVDLDPENADVFSDDVDIHFTENVMCASWTGFSHTEHVSFEAGIGTIGESDNILAFGNVQKGTNMYCLNSKSIKANSHLVFLVRVNGTGGSNIAVSNGLRIYNKDILQKTMKIRVGRDCFHFQPVIMTVYLIVAISVIF</sequence>
<dbReference type="AlphaFoldDB" id="A0A9D4E8J2"/>
<comment type="caution">
    <text evidence="2">The sequence shown here is derived from an EMBL/GenBank/DDBJ whole genome shotgun (WGS) entry which is preliminary data.</text>
</comment>
<dbReference type="Proteomes" id="UP000828390">
    <property type="component" value="Unassembled WGS sequence"/>
</dbReference>
<feature type="transmembrane region" description="Helical" evidence="1">
    <location>
        <begin position="150"/>
        <end position="169"/>
    </location>
</feature>
<evidence type="ECO:0000313" key="3">
    <source>
        <dbReference type="Proteomes" id="UP000828390"/>
    </source>
</evidence>
<keyword evidence="1" id="KW-0812">Transmembrane</keyword>
<protein>
    <submittedName>
        <fullName evidence="2">Uncharacterized protein</fullName>
    </submittedName>
</protein>
<reference evidence="2" key="1">
    <citation type="journal article" date="2019" name="bioRxiv">
        <title>The Genome of the Zebra Mussel, Dreissena polymorpha: A Resource for Invasive Species Research.</title>
        <authorList>
            <person name="McCartney M.A."/>
            <person name="Auch B."/>
            <person name="Kono T."/>
            <person name="Mallez S."/>
            <person name="Zhang Y."/>
            <person name="Obille A."/>
            <person name="Becker A."/>
            <person name="Abrahante J.E."/>
            <person name="Garbe J."/>
            <person name="Badalamenti J.P."/>
            <person name="Herman A."/>
            <person name="Mangelson H."/>
            <person name="Liachko I."/>
            <person name="Sullivan S."/>
            <person name="Sone E.D."/>
            <person name="Koren S."/>
            <person name="Silverstein K.A.T."/>
            <person name="Beckman K.B."/>
            <person name="Gohl D.M."/>
        </authorList>
    </citation>
    <scope>NUCLEOTIDE SEQUENCE</scope>
    <source>
        <strain evidence="2">Duluth1</strain>
        <tissue evidence="2">Whole animal</tissue>
    </source>
</reference>